<dbReference type="InterPro" id="IPR036628">
    <property type="entry name" value="Clp_N_dom_sf"/>
</dbReference>
<dbReference type="InterPro" id="IPR001270">
    <property type="entry name" value="ClpA/B"/>
</dbReference>
<evidence type="ECO:0008006" key="10">
    <source>
        <dbReference type="Google" id="ProtNLM"/>
    </source>
</evidence>
<keyword evidence="1" id="KW-0677">Repeat</keyword>
<feature type="domain" description="Clp ATPase C-terminal" evidence="7">
    <location>
        <begin position="828"/>
        <end position="916"/>
    </location>
</feature>
<dbReference type="Pfam" id="PF00004">
    <property type="entry name" value="AAA"/>
    <property type="match status" value="1"/>
</dbReference>
<dbReference type="InterPro" id="IPR019489">
    <property type="entry name" value="Clp_ATPase_C"/>
</dbReference>
<gene>
    <name evidence="8" type="ORF">A2744_03195</name>
</gene>
<protein>
    <recommendedName>
        <fullName evidence="10">Clp R domain-containing protein</fullName>
    </recommendedName>
</protein>
<feature type="domain" description="AAA+ ATPase" evidence="6">
    <location>
        <begin position="658"/>
        <end position="829"/>
    </location>
</feature>
<comment type="caution">
    <text evidence="8">The sequence shown here is derived from an EMBL/GenBank/DDBJ whole genome shotgun (WGS) entry which is preliminary data.</text>
</comment>
<dbReference type="GO" id="GO:0016887">
    <property type="term" value="F:ATP hydrolysis activity"/>
    <property type="evidence" value="ECO:0007669"/>
    <property type="project" value="InterPro"/>
</dbReference>
<keyword evidence="4" id="KW-0143">Chaperone</keyword>
<dbReference type="CDD" id="cd19499">
    <property type="entry name" value="RecA-like_ClpB_Hsp104-like"/>
    <property type="match status" value="1"/>
</dbReference>
<keyword evidence="5" id="KW-0812">Transmembrane</keyword>
<keyword evidence="5" id="KW-1133">Transmembrane helix</keyword>
<keyword evidence="2" id="KW-0547">Nucleotide-binding</keyword>
<organism evidence="8 9">
    <name type="scientific">Candidatus Buchananbacteria bacterium RIFCSPHIGHO2_01_FULL_44_11</name>
    <dbReference type="NCBI Taxonomy" id="1797535"/>
    <lineage>
        <taxon>Bacteria</taxon>
        <taxon>Candidatus Buchananiibacteriota</taxon>
    </lineage>
</organism>
<dbReference type="SUPFAM" id="SSF81923">
    <property type="entry name" value="Double Clp-N motif"/>
    <property type="match status" value="1"/>
</dbReference>
<dbReference type="Gene3D" id="3.40.50.300">
    <property type="entry name" value="P-loop containing nucleotide triphosphate hydrolases"/>
    <property type="match status" value="2"/>
</dbReference>
<dbReference type="InterPro" id="IPR003593">
    <property type="entry name" value="AAA+_ATPase"/>
</dbReference>
<dbReference type="GO" id="GO:0034605">
    <property type="term" value="P:cellular response to heat"/>
    <property type="evidence" value="ECO:0007669"/>
    <property type="project" value="TreeGrafter"/>
</dbReference>
<dbReference type="InterPro" id="IPR050130">
    <property type="entry name" value="ClpA_ClpB"/>
</dbReference>
<evidence type="ECO:0000259" key="6">
    <source>
        <dbReference type="SMART" id="SM00382"/>
    </source>
</evidence>
<dbReference type="InterPro" id="IPR004176">
    <property type="entry name" value="Clp_R_N"/>
</dbReference>
<keyword evidence="3" id="KW-0067">ATP-binding</keyword>
<dbReference type="InterPro" id="IPR041546">
    <property type="entry name" value="ClpA/ClpB_AAA_lid"/>
</dbReference>
<proteinExistence type="predicted"/>
<evidence type="ECO:0000256" key="4">
    <source>
        <dbReference type="ARBA" id="ARBA00023186"/>
    </source>
</evidence>
<feature type="domain" description="AAA+ ATPase" evidence="6">
    <location>
        <begin position="380"/>
        <end position="524"/>
    </location>
</feature>
<evidence type="ECO:0000313" key="9">
    <source>
        <dbReference type="Proteomes" id="UP000178240"/>
    </source>
</evidence>
<dbReference type="Proteomes" id="UP000178240">
    <property type="component" value="Unassembled WGS sequence"/>
</dbReference>
<feature type="transmembrane region" description="Helical" evidence="5">
    <location>
        <begin position="198"/>
        <end position="220"/>
    </location>
</feature>
<dbReference type="Gene3D" id="1.10.1780.10">
    <property type="entry name" value="Clp, N-terminal domain"/>
    <property type="match status" value="1"/>
</dbReference>
<evidence type="ECO:0000256" key="1">
    <source>
        <dbReference type="ARBA" id="ARBA00022737"/>
    </source>
</evidence>
<dbReference type="AlphaFoldDB" id="A0A1G1Y267"/>
<dbReference type="STRING" id="1797535.A2744_03195"/>
<keyword evidence="5" id="KW-0472">Membrane</keyword>
<dbReference type="PANTHER" id="PTHR11638">
    <property type="entry name" value="ATP-DEPENDENT CLP PROTEASE"/>
    <property type="match status" value="1"/>
</dbReference>
<dbReference type="Pfam" id="PF17871">
    <property type="entry name" value="AAA_lid_9"/>
    <property type="match status" value="1"/>
</dbReference>
<dbReference type="GO" id="GO:0005737">
    <property type="term" value="C:cytoplasm"/>
    <property type="evidence" value="ECO:0007669"/>
    <property type="project" value="TreeGrafter"/>
</dbReference>
<dbReference type="Pfam" id="PF02861">
    <property type="entry name" value="Clp_N"/>
    <property type="match status" value="1"/>
</dbReference>
<dbReference type="Pfam" id="PF07724">
    <property type="entry name" value="AAA_2"/>
    <property type="match status" value="1"/>
</dbReference>
<evidence type="ECO:0000256" key="3">
    <source>
        <dbReference type="ARBA" id="ARBA00022840"/>
    </source>
</evidence>
<dbReference type="GO" id="GO:0005524">
    <property type="term" value="F:ATP binding"/>
    <property type="evidence" value="ECO:0007669"/>
    <property type="project" value="UniProtKB-KW"/>
</dbReference>
<evidence type="ECO:0000313" key="8">
    <source>
        <dbReference type="EMBL" id="OGY46433.1"/>
    </source>
</evidence>
<dbReference type="SMART" id="SM01086">
    <property type="entry name" value="ClpB_D2-small"/>
    <property type="match status" value="1"/>
</dbReference>
<feature type="transmembrane region" description="Helical" evidence="5">
    <location>
        <begin position="106"/>
        <end position="126"/>
    </location>
</feature>
<dbReference type="CDD" id="cd00009">
    <property type="entry name" value="AAA"/>
    <property type="match status" value="1"/>
</dbReference>
<dbReference type="FunFam" id="3.40.50.300:FF:000025">
    <property type="entry name" value="ATP-dependent Clp protease subunit"/>
    <property type="match status" value="1"/>
</dbReference>
<dbReference type="Pfam" id="PF10431">
    <property type="entry name" value="ClpB_D2-small"/>
    <property type="match status" value="1"/>
</dbReference>
<dbReference type="PANTHER" id="PTHR11638:SF18">
    <property type="entry name" value="HEAT SHOCK PROTEIN 104"/>
    <property type="match status" value="1"/>
</dbReference>
<sequence>MDKIDNEKNQLQILLCPICLGQGQTGKRPCRDCQGLGIVAWTEEKLLYWGKKINALELAQDQAKLAINNAINFLLLVFAIVGFSLLAWVFFLLNENNLGFWFFYRLHNWQMFVFWLSLLADSYLFYRISTESQKIKIIPKRQYQYRPPIFRQIDWFEVKDVKKEQRVDISQYFDLESMAAVKKAWQITGKYRHQKTEAIHLLISLLTFEQINIVFSRLGVPFNSLKVRISNLLTKQIITNGDQVTIATSIYQTLFGAYHLAWQLHQTRVNVTELLESLVKQSEVIRELLYDVNIDSDKINNVISWLRIKKQLRQNWQRFRHRATFRSKSGMNKSMTAIATPVLDVFSQDITRLAQAGYLMPCVGREKEIEGIFRILSGGTRNSVILLGNPGVGRTTIIEGIAQKMIEEDVPDFLQDKRLVSISIAKLVSGVNAAEAQQRLMIMLNEVMRSGNIILFISDIHNMIGITSGREGSIDLAGVLAKTLTANNILCLATTTPNDYRRYIEAQTQLDEAFEKVVINEVSGNTAIQVLQAKAGAIEYKNQVYFSYDAIAKIVELSDRYLHDRYLPEKAISIMQEVAAAVKDHKPKNSVVTANDVAQIISEKTNIPLTEITAEESEKLLNLEDRIHERIIDQEEAVSMVATSLRRARAEMRDLARPIVNLLFLGPTGVGKTELAKTVAAVYFGAEENMIRLDMSEYQEKGSINRLIGAPPGYGDQSGGFLTEAIRKNPFSLVLLDEIEKAHPDILNVLLQVMDDGRLTDNTGRTVDFTNIILIATSNAATTEIQKYFNEGLSVEEIKNTVVNQNLASYFRPEFLNRFDGIVIFKPLSLDNVVQIAKLMLKKIAVSLEERGIELRVSSQALTELAQQGFDSTFGARPLRRVIQQKVQDTLANYLLAGQIGRRDVVVLEAGGKVTIQKAKKI</sequence>
<dbReference type="InterPro" id="IPR027417">
    <property type="entry name" value="P-loop_NTPase"/>
</dbReference>
<dbReference type="EMBL" id="MHIE01000003">
    <property type="protein sequence ID" value="OGY46433.1"/>
    <property type="molecule type" value="Genomic_DNA"/>
</dbReference>
<accession>A0A1G1Y267</accession>
<dbReference type="SUPFAM" id="SSF52540">
    <property type="entry name" value="P-loop containing nucleoside triphosphate hydrolases"/>
    <property type="match status" value="2"/>
</dbReference>
<feature type="transmembrane region" description="Helical" evidence="5">
    <location>
        <begin position="73"/>
        <end position="94"/>
    </location>
</feature>
<dbReference type="PRINTS" id="PR00300">
    <property type="entry name" value="CLPPROTEASEA"/>
</dbReference>
<dbReference type="SMART" id="SM00382">
    <property type="entry name" value="AAA"/>
    <property type="match status" value="2"/>
</dbReference>
<evidence type="ECO:0000256" key="2">
    <source>
        <dbReference type="ARBA" id="ARBA00022741"/>
    </source>
</evidence>
<reference evidence="8 9" key="1">
    <citation type="journal article" date="2016" name="Nat. Commun.">
        <title>Thousands of microbial genomes shed light on interconnected biogeochemical processes in an aquifer system.</title>
        <authorList>
            <person name="Anantharaman K."/>
            <person name="Brown C.T."/>
            <person name="Hug L.A."/>
            <person name="Sharon I."/>
            <person name="Castelle C.J."/>
            <person name="Probst A.J."/>
            <person name="Thomas B.C."/>
            <person name="Singh A."/>
            <person name="Wilkins M.J."/>
            <person name="Karaoz U."/>
            <person name="Brodie E.L."/>
            <person name="Williams K.H."/>
            <person name="Hubbard S.S."/>
            <person name="Banfield J.F."/>
        </authorList>
    </citation>
    <scope>NUCLEOTIDE SEQUENCE [LARGE SCALE GENOMIC DNA]</scope>
</reference>
<evidence type="ECO:0000259" key="7">
    <source>
        <dbReference type="SMART" id="SM01086"/>
    </source>
</evidence>
<dbReference type="Gene3D" id="1.10.8.60">
    <property type="match status" value="2"/>
</dbReference>
<name>A0A1G1Y267_9BACT</name>
<evidence type="ECO:0000256" key="5">
    <source>
        <dbReference type="SAM" id="Phobius"/>
    </source>
</evidence>
<dbReference type="InterPro" id="IPR003959">
    <property type="entry name" value="ATPase_AAA_core"/>
</dbReference>